<evidence type="ECO:0000313" key="2">
    <source>
        <dbReference type="Proteomes" id="UP001172684"/>
    </source>
</evidence>
<keyword evidence="2" id="KW-1185">Reference proteome</keyword>
<evidence type="ECO:0008006" key="3">
    <source>
        <dbReference type="Google" id="ProtNLM"/>
    </source>
</evidence>
<name>A0ABQ9NYM5_9PEZI</name>
<gene>
    <name evidence="1" type="ORF">H2201_002353</name>
</gene>
<dbReference type="Proteomes" id="UP001172684">
    <property type="component" value="Unassembled WGS sequence"/>
</dbReference>
<feature type="non-terminal residue" evidence="1">
    <location>
        <position position="56"/>
    </location>
</feature>
<organism evidence="1 2">
    <name type="scientific">Coniosporium apollinis</name>
    <dbReference type="NCBI Taxonomy" id="61459"/>
    <lineage>
        <taxon>Eukaryota</taxon>
        <taxon>Fungi</taxon>
        <taxon>Dikarya</taxon>
        <taxon>Ascomycota</taxon>
        <taxon>Pezizomycotina</taxon>
        <taxon>Dothideomycetes</taxon>
        <taxon>Dothideomycetes incertae sedis</taxon>
        <taxon>Coniosporium</taxon>
    </lineage>
</organism>
<dbReference type="EMBL" id="JAPDRL010000012">
    <property type="protein sequence ID" value="KAJ9667484.1"/>
    <property type="molecule type" value="Genomic_DNA"/>
</dbReference>
<sequence>MYSVNKTTTVTLMDWGYDGQPASVIIADATATTYEIDCPPDNTVGCVQDQRVIAVR</sequence>
<evidence type="ECO:0000313" key="1">
    <source>
        <dbReference type="EMBL" id="KAJ9667484.1"/>
    </source>
</evidence>
<reference evidence="1" key="1">
    <citation type="submission" date="2022-10" db="EMBL/GenBank/DDBJ databases">
        <title>Culturing micro-colonial fungi from biological soil crusts in the Mojave desert and describing Neophaeococcomyces mojavensis, and introducing the new genera and species Taxawa tesnikishii.</title>
        <authorList>
            <person name="Kurbessoian T."/>
            <person name="Stajich J.E."/>
        </authorList>
    </citation>
    <scope>NUCLEOTIDE SEQUENCE</scope>
    <source>
        <strain evidence="1">TK_1</strain>
    </source>
</reference>
<protein>
    <recommendedName>
        <fullName evidence="3">Plastocyanin-like domain-containing protein</fullName>
    </recommendedName>
</protein>
<proteinExistence type="predicted"/>
<accession>A0ABQ9NYM5</accession>
<comment type="caution">
    <text evidence="1">The sequence shown here is derived from an EMBL/GenBank/DDBJ whole genome shotgun (WGS) entry which is preliminary data.</text>
</comment>